<protein>
    <recommendedName>
        <fullName evidence="4">Rab-GAP TBC domain-containing protein</fullName>
    </recommendedName>
</protein>
<dbReference type="GO" id="GO:0031267">
    <property type="term" value="F:small GTPase binding"/>
    <property type="evidence" value="ECO:0007669"/>
    <property type="project" value="TreeGrafter"/>
</dbReference>
<feature type="region of interest" description="Disordered" evidence="3">
    <location>
        <begin position="99"/>
        <end position="121"/>
    </location>
</feature>
<dbReference type="InterPro" id="IPR035969">
    <property type="entry name" value="Rab-GAP_TBC_sf"/>
</dbReference>
<comment type="function">
    <text evidence="2">May act as a GTPase-activating protein for Rab family protein(s).</text>
</comment>
<evidence type="ECO:0000256" key="2">
    <source>
        <dbReference type="ARBA" id="ARBA00043879"/>
    </source>
</evidence>
<sequence>MRDVEVLNKLVTERLPKLASILAANQIPAGQQAVRWFLCCFVNVLPVELVVRVWDALMFAGNELLFRVALLLLKQGQPGLVSADDDSAFLEQWASLGRTGETSKSQAPPDPSSKTSRPQLCPHFLPLASPRPSSLEMTPPTSQCASVCPVRCNAKVNGDTFFTHRPHRQSAPRRAHGKNMLVLPPRLRG</sequence>
<dbReference type="EMBL" id="LGRX02001256">
    <property type="protein sequence ID" value="KAK3286474.1"/>
    <property type="molecule type" value="Genomic_DNA"/>
</dbReference>
<dbReference type="GO" id="GO:0005096">
    <property type="term" value="F:GTPase activator activity"/>
    <property type="evidence" value="ECO:0007669"/>
    <property type="project" value="UniProtKB-KW"/>
</dbReference>
<organism evidence="5 6">
    <name type="scientific">Cymbomonas tetramitiformis</name>
    <dbReference type="NCBI Taxonomy" id="36881"/>
    <lineage>
        <taxon>Eukaryota</taxon>
        <taxon>Viridiplantae</taxon>
        <taxon>Chlorophyta</taxon>
        <taxon>Pyramimonadophyceae</taxon>
        <taxon>Pyramimonadales</taxon>
        <taxon>Pyramimonadaceae</taxon>
        <taxon>Cymbomonas</taxon>
    </lineage>
</organism>
<dbReference type="AlphaFoldDB" id="A0AAE0LIY5"/>
<evidence type="ECO:0000313" key="6">
    <source>
        <dbReference type="Proteomes" id="UP001190700"/>
    </source>
</evidence>
<dbReference type="PANTHER" id="PTHR47219:SF10">
    <property type="entry name" value="GROWTH HORMONE-REGULATED TBC PROTEIN 1"/>
    <property type="match status" value="1"/>
</dbReference>
<feature type="domain" description="Rab-GAP TBC" evidence="4">
    <location>
        <begin position="1"/>
        <end position="61"/>
    </location>
</feature>
<accession>A0AAE0LIY5</accession>
<feature type="compositionally biased region" description="Polar residues" evidence="3">
    <location>
        <begin position="100"/>
        <end position="118"/>
    </location>
</feature>
<dbReference type="SUPFAM" id="SSF47923">
    <property type="entry name" value="Ypt/Rab-GAP domain of gyp1p"/>
    <property type="match status" value="1"/>
</dbReference>
<evidence type="ECO:0000313" key="5">
    <source>
        <dbReference type="EMBL" id="KAK3286474.1"/>
    </source>
</evidence>
<dbReference type="Gene3D" id="1.10.472.80">
    <property type="entry name" value="Ypt/Rab-GAP domain of gyp1p, domain 3"/>
    <property type="match status" value="1"/>
</dbReference>
<dbReference type="PROSITE" id="PS50086">
    <property type="entry name" value="TBC_RABGAP"/>
    <property type="match status" value="1"/>
</dbReference>
<dbReference type="Pfam" id="PF00566">
    <property type="entry name" value="RabGAP-TBC"/>
    <property type="match status" value="1"/>
</dbReference>
<evidence type="ECO:0000256" key="1">
    <source>
        <dbReference type="ARBA" id="ARBA00022468"/>
    </source>
</evidence>
<reference evidence="5 6" key="1">
    <citation type="journal article" date="2015" name="Genome Biol. Evol.">
        <title>Comparative Genomics of a Bacterivorous Green Alga Reveals Evolutionary Causalities and Consequences of Phago-Mixotrophic Mode of Nutrition.</title>
        <authorList>
            <person name="Burns J.A."/>
            <person name="Paasch A."/>
            <person name="Narechania A."/>
            <person name="Kim E."/>
        </authorList>
    </citation>
    <scope>NUCLEOTIDE SEQUENCE [LARGE SCALE GENOMIC DNA]</scope>
    <source>
        <strain evidence="5 6">PLY_AMNH</strain>
    </source>
</reference>
<comment type="caution">
    <text evidence="5">The sequence shown here is derived from an EMBL/GenBank/DDBJ whole genome shotgun (WGS) entry which is preliminary data.</text>
</comment>
<dbReference type="InterPro" id="IPR050302">
    <property type="entry name" value="Rab_GAP_TBC_domain"/>
</dbReference>
<gene>
    <name evidence="5" type="ORF">CYMTET_5976</name>
</gene>
<keyword evidence="1" id="KW-0343">GTPase activation</keyword>
<keyword evidence="6" id="KW-1185">Reference proteome</keyword>
<dbReference type="PANTHER" id="PTHR47219">
    <property type="entry name" value="RAB GTPASE-ACTIVATING PROTEIN 1-LIKE"/>
    <property type="match status" value="1"/>
</dbReference>
<name>A0AAE0LIY5_9CHLO</name>
<evidence type="ECO:0000259" key="4">
    <source>
        <dbReference type="PROSITE" id="PS50086"/>
    </source>
</evidence>
<evidence type="ECO:0000256" key="3">
    <source>
        <dbReference type="SAM" id="MobiDB-lite"/>
    </source>
</evidence>
<dbReference type="InterPro" id="IPR000195">
    <property type="entry name" value="Rab-GAP-TBC_dom"/>
</dbReference>
<proteinExistence type="predicted"/>
<dbReference type="Proteomes" id="UP001190700">
    <property type="component" value="Unassembled WGS sequence"/>
</dbReference>